<dbReference type="RefSeq" id="WP_140602235.1">
    <property type="nucleotide sequence ID" value="NZ_SAWY01000007.1"/>
</dbReference>
<gene>
    <name evidence="1" type="ORF">EPA86_04585</name>
</gene>
<proteinExistence type="predicted"/>
<keyword evidence="2" id="KW-1185">Reference proteome</keyword>
<dbReference type="OrthoDB" id="1443546at2"/>
<dbReference type="AlphaFoldDB" id="A0A502L4H8"/>
<accession>A0A502L4H8</accession>
<organism evidence="1 2">
    <name type="scientific">Litorilituus lipolyticus</name>
    <dbReference type="NCBI Taxonomy" id="2491017"/>
    <lineage>
        <taxon>Bacteria</taxon>
        <taxon>Pseudomonadati</taxon>
        <taxon>Pseudomonadota</taxon>
        <taxon>Gammaproteobacteria</taxon>
        <taxon>Alteromonadales</taxon>
        <taxon>Colwelliaceae</taxon>
        <taxon>Litorilituus</taxon>
    </lineage>
</organism>
<dbReference type="EMBL" id="SAWY01000007">
    <property type="protein sequence ID" value="TPH17829.1"/>
    <property type="molecule type" value="Genomic_DNA"/>
</dbReference>
<comment type="caution">
    <text evidence="1">The sequence shown here is derived from an EMBL/GenBank/DDBJ whole genome shotgun (WGS) entry which is preliminary data.</text>
</comment>
<evidence type="ECO:0000313" key="2">
    <source>
        <dbReference type="Proteomes" id="UP000315303"/>
    </source>
</evidence>
<evidence type="ECO:0008006" key="3">
    <source>
        <dbReference type="Google" id="ProtNLM"/>
    </source>
</evidence>
<sequence length="129" mass="14715">MEHRLSFASVKLINPNIAEVIVDAGVIVSMEMVEEYEAFLGQIFQHEFALLVNKINPYDYSFEAKLSIGSHEKLKAIAVVYYNETAEKKASEVANLRQVDGWNVRFYSGLELGWQEGVNWLEEELKQAS</sequence>
<protein>
    <recommendedName>
        <fullName evidence="3">STAS/SEC14 domain-containing protein</fullName>
    </recommendedName>
</protein>
<name>A0A502L4H8_9GAMM</name>
<reference evidence="1 2" key="1">
    <citation type="submission" date="2019-01" db="EMBL/GenBank/DDBJ databases">
        <title>Litorilituus lipolytica sp. nov., isolated from intertidal sand of the Yellow Sea in China.</title>
        <authorList>
            <person name="Liu A."/>
        </authorList>
    </citation>
    <scope>NUCLEOTIDE SEQUENCE [LARGE SCALE GENOMIC DNA]</scope>
    <source>
        <strain evidence="1 2">RZ04</strain>
    </source>
</reference>
<evidence type="ECO:0000313" key="1">
    <source>
        <dbReference type="EMBL" id="TPH17829.1"/>
    </source>
</evidence>
<dbReference type="Proteomes" id="UP000315303">
    <property type="component" value="Unassembled WGS sequence"/>
</dbReference>